<dbReference type="AlphaFoldDB" id="A0A7W6D296"/>
<dbReference type="Proteomes" id="UP000528964">
    <property type="component" value="Unassembled WGS sequence"/>
</dbReference>
<dbReference type="SUPFAM" id="SSF55811">
    <property type="entry name" value="Nudix"/>
    <property type="match status" value="1"/>
</dbReference>
<organism evidence="4 5">
    <name type="scientific">Hansschlegelia beijingensis</name>
    <dbReference type="NCBI Taxonomy" id="1133344"/>
    <lineage>
        <taxon>Bacteria</taxon>
        <taxon>Pseudomonadati</taxon>
        <taxon>Pseudomonadota</taxon>
        <taxon>Alphaproteobacteria</taxon>
        <taxon>Hyphomicrobiales</taxon>
        <taxon>Methylopilaceae</taxon>
        <taxon>Hansschlegelia</taxon>
    </lineage>
</organism>
<accession>A0A7W6D296</accession>
<evidence type="ECO:0000259" key="3">
    <source>
        <dbReference type="PROSITE" id="PS51462"/>
    </source>
</evidence>
<dbReference type="GO" id="GO:0006167">
    <property type="term" value="P:AMP biosynthetic process"/>
    <property type="evidence" value="ECO:0007669"/>
    <property type="project" value="TreeGrafter"/>
</dbReference>
<keyword evidence="2 4" id="KW-0378">Hydrolase</keyword>
<dbReference type="InterPro" id="IPR020084">
    <property type="entry name" value="NUDIX_hydrolase_CS"/>
</dbReference>
<dbReference type="InterPro" id="IPR015797">
    <property type="entry name" value="NUDIX_hydrolase-like_dom_sf"/>
</dbReference>
<reference evidence="4 5" key="1">
    <citation type="submission" date="2020-08" db="EMBL/GenBank/DDBJ databases">
        <title>Genomic Encyclopedia of Type Strains, Phase IV (KMG-IV): sequencing the most valuable type-strain genomes for metagenomic binning, comparative biology and taxonomic classification.</title>
        <authorList>
            <person name="Goeker M."/>
        </authorList>
    </citation>
    <scope>NUCLEOTIDE SEQUENCE [LARGE SCALE GENOMIC DNA]</scope>
    <source>
        <strain evidence="4 5">DSM 25481</strain>
    </source>
</reference>
<evidence type="ECO:0000313" key="4">
    <source>
        <dbReference type="EMBL" id="MBB3973316.1"/>
    </source>
</evidence>
<dbReference type="RefSeq" id="WP_183395149.1">
    <property type="nucleotide sequence ID" value="NZ_JACIDR010000002.1"/>
</dbReference>
<dbReference type="PANTHER" id="PTHR21340:SF7">
    <property type="entry name" value="NUDIX HYDROLASE DOMAIN-CONTAINING PROTEIN"/>
    <property type="match status" value="1"/>
</dbReference>
<dbReference type="InterPro" id="IPR000086">
    <property type="entry name" value="NUDIX_hydrolase_dom"/>
</dbReference>
<protein>
    <submittedName>
        <fullName evidence="4">Putative NUDIX family NTP pyrophosphohydrolase</fullName>
    </submittedName>
</protein>
<sequence length="159" mass="17129">MTVESAGLLLFRHEAGALLVLLAHPGGPFWRRKDLGAWSIPKGELLAGEDPEAAALREFAEELGAAPAGPLVPLGTIVQRGGRRVHAFAAEGDFDVATMRSNTFAMEWPPRSGRMQSFPEVDRAEWFAPEVAREKLLTAQAELIDRLERTLEGTAGGAG</sequence>
<dbReference type="CDD" id="cd04662">
    <property type="entry name" value="NUDIX_Hydrolase"/>
    <property type="match status" value="1"/>
</dbReference>
<dbReference type="PROSITE" id="PS00893">
    <property type="entry name" value="NUDIX_BOX"/>
    <property type="match status" value="1"/>
</dbReference>
<evidence type="ECO:0000313" key="5">
    <source>
        <dbReference type="Proteomes" id="UP000528964"/>
    </source>
</evidence>
<evidence type="ECO:0000256" key="2">
    <source>
        <dbReference type="ARBA" id="ARBA00022801"/>
    </source>
</evidence>
<dbReference type="GO" id="GO:0006754">
    <property type="term" value="P:ATP biosynthetic process"/>
    <property type="evidence" value="ECO:0007669"/>
    <property type="project" value="TreeGrafter"/>
</dbReference>
<keyword evidence="5" id="KW-1185">Reference proteome</keyword>
<name>A0A7W6D296_9HYPH</name>
<dbReference type="PANTHER" id="PTHR21340">
    <property type="entry name" value="DIADENOSINE 5,5-P1,P4-TETRAPHOSPHATE PYROPHOSPHOHYDROLASE MUTT"/>
    <property type="match status" value="1"/>
</dbReference>
<feature type="domain" description="Nudix hydrolase" evidence="3">
    <location>
        <begin position="1"/>
        <end position="152"/>
    </location>
</feature>
<proteinExistence type="predicted"/>
<comment type="cofactor">
    <cofactor evidence="1">
        <name>Mg(2+)</name>
        <dbReference type="ChEBI" id="CHEBI:18420"/>
    </cofactor>
</comment>
<dbReference type="Pfam" id="PF00293">
    <property type="entry name" value="NUDIX"/>
    <property type="match status" value="1"/>
</dbReference>
<dbReference type="PROSITE" id="PS51462">
    <property type="entry name" value="NUDIX"/>
    <property type="match status" value="1"/>
</dbReference>
<dbReference type="EMBL" id="JACIDR010000002">
    <property type="protein sequence ID" value="MBB3973316.1"/>
    <property type="molecule type" value="Genomic_DNA"/>
</dbReference>
<dbReference type="InterPro" id="IPR051325">
    <property type="entry name" value="Nudix_hydrolase_domain"/>
</dbReference>
<evidence type="ECO:0000256" key="1">
    <source>
        <dbReference type="ARBA" id="ARBA00001946"/>
    </source>
</evidence>
<gene>
    <name evidence="4" type="ORF">GGR24_001973</name>
</gene>
<dbReference type="Gene3D" id="3.90.79.10">
    <property type="entry name" value="Nucleoside Triphosphate Pyrophosphohydrolase"/>
    <property type="match status" value="1"/>
</dbReference>
<comment type="caution">
    <text evidence="4">The sequence shown here is derived from an EMBL/GenBank/DDBJ whole genome shotgun (WGS) entry which is preliminary data.</text>
</comment>
<dbReference type="GO" id="GO:0004081">
    <property type="term" value="F:bis(5'-nucleosyl)-tetraphosphatase (asymmetrical) activity"/>
    <property type="evidence" value="ECO:0007669"/>
    <property type="project" value="TreeGrafter"/>
</dbReference>